<dbReference type="InterPro" id="IPR043167">
    <property type="entry name" value="LpxI_C_sf"/>
</dbReference>
<dbReference type="RefSeq" id="WP_166191592.1">
    <property type="nucleotide sequence ID" value="NZ_CP049811.1"/>
</dbReference>
<dbReference type="Gene3D" id="3.40.50.20">
    <property type="match status" value="1"/>
</dbReference>
<keyword evidence="4" id="KW-1185">Reference proteome</keyword>
<evidence type="ECO:0000313" key="4">
    <source>
        <dbReference type="Proteomes" id="UP000500791"/>
    </source>
</evidence>
<dbReference type="InterPro" id="IPR041255">
    <property type="entry name" value="LpxI_N"/>
</dbReference>
<dbReference type="Proteomes" id="UP000500791">
    <property type="component" value="Chromosome"/>
</dbReference>
<dbReference type="PANTHER" id="PTHR39962">
    <property type="entry name" value="BLL4848 PROTEIN"/>
    <property type="match status" value="1"/>
</dbReference>
<dbReference type="AlphaFoldDB" id="A0A6G7VN04"/>
<dbReference type="EMBL" id="CP049811">
    <property type="protein sequence ID" value="QIK41228.1"/>
    <property type="molecule type" value="Genomic_DNA"/>
</dbReference>
<dbReference type="InterPro" id="IPR053174">
    <property type="entry name" value="LpxI"/>
</dbReference>
<dbReference type="Gene3D" id="3.40.140.80">
    <property type="match status" value="1"/>
</dbReference>
<evidence type="ECO:0000313" key="3">
    <source>
        <dbReference type="EMBL" id="QIK41228.1"/>
    </source>
</evidence>
<accession>A0A6G7VN04</accession>
<name>A0A6G7VN04_9RHOB</name>
<feature type="domain" description="LpxI C-terminal" evidence="1">
    <location>
        <begin position="143"/>
        <end position="270"/>
    </location>
</feature>
<dbReference type="InterPro" id="IPR010415">
    <property type="entry name" value="LpxI_C"/>
</dbReference>
<reference evidence="3 4" key="1">
    <citation type="submission" date="2020-03" db="EMBL/GenBank/DDBJ databases">
        <title>Complete genome sequence of Monaibacterium sp. ALG8 with diverse plasmids.</title>
        <authorList>
            <person name="Sun C."/>
        </authorList>
    </citation>
    <scope>NUCLEOTIDE SEQUENCE [LARGE SCALE GENOMIC DNA]</scope>
    <source>
        <strain evidence="3 4">ALG8</strain>
    </source>
</reference>
<sequence>MTGPGPATPLGIIAGRGALPRLVAEARAQAGLPYMIVGLDGFVGDWVHDHPHEIQAITAVRRILNALATAGCTHVTMAGGVERPVVNPLKLDGKALTWLPKLLPALRKGDDALLRTVRGLLEAEGLILIGADQIVPLTWAEDVPTRAKPSADNASDVAKAEAILAALAAHDVGQGAVVHRGLTLGIETLFGTDHMLEMIGQVRSDHGGVLVKRLKQGQDRAIDMPAIGPQTVENAVRAGLDGIVIEANGVLILDRDATVAAADEAGLFIWIKP</sequence>
<dbReference type="KEGG" id="mon:G8E03_10865"/>
<gene>
    <name evidence="3" type="ORF">G8E03_10865</name>
</gene>
<proteinExistence type="predicted"/>
<protein>
    <submittedName>
        <fullName evidence="3">LpxI family protein</fullName>
    </submittedName>
</protein>
<dbReference type="Pfam" id="PF17930">
    <property type="entry name" value="LpxI_N"/>
    <property type="match status" value="1"/>
</dbReference>
<evidence type="ECO:0000259" key="2">
    <source>
        <dbReference type="Pfam" id="PF17930"/>
    </source>
</evidence>
<dbReference type="Pfam" id="PF06230">
    <property type="entry name" value="LpxI_C"/>
    <property type="match status" value="1"/>
</dbReference>
<evidence type="ECO:0000259" key="1">
    <source>
        <dbReference type="Pfam" id="PF06230"/>
    </source>
</evidence>
<organism evidence="3 4">
    <name type="scientific">Pontivivens nitratireducens</name>
    <dbReference type="NCBI Taxonomy" id="2758038"/>
    <lineage>
        <taxon>Bacteria</taxon>
        <taxon>Pseudomonadati</taxon>
        <taxon>Pseudomonadota</taxon>
        <taxon>Alphaproteobacteria</taxon>
        <taxon>Rhodobacterales</taxon>
        <taxon>Paracoccaceae</taxon>
        <taxon>Pontivivens</taxon>
    </lineage>
</organism>
<dbReference type="PANTHER" id="PTHR39962:SF1">
    <property type="entry name" value="LPXI FAMILY PROTEIN"/>
    <property type="match status" value="1"/>
</dbReference>
<feature type="domain" description="LpxI N-terminal" evidence="2">
    <location>
        <begin position="10"/>
        <end position="136"/>
    </location>
</feature>